<dbReference type="Proteomes" id="UP000176562">
    <property type="component" value="Chromosome"/>
</dbReference>
<reference evidence="2 3" key="1">
    <citation type="submission" date="2016-10" db="EMBL/GenBank/DDBJ databases">
        <title>Rhodobacter sp. LPB0142, isolated from sea water.</title>
        <authorList>
            <person name="Kim E."/>
            <person name="Yi H."/>
        </authorList>
    </citation>
    <scope>NUCLEOTIDE SEQUENCE [LARGE SCALE GENOMIC DNA]</scope>
    <source>
        <strain evidence="2 3">LPB0142</strain>
    </source>
</reference>
<feature type="chain" id="PRO_5009443573" description="Histidine kinase" evidence="1">
    <location>
        <begin position="19"/>
        <end position="137"/>
    </location>
</feature>
<evidence type="ECO:0000313" key="2">
    <source>
        <dbReference type="EMBL" id="AOZ70118.1"/>
    </source>
</evidence>
<evidence type="ECO:0008006" key="4">
    <source>
        <dbReference type="Google" id="ProtNLM"/>
    </source>
</evidence>
<keyword evidence="3" id="KW-1185">Reference proteome</keyword>
<dbReference type="STRING" id="1850250.LPB142_12985"/>
<evidence type="ECO:0000313" key="3">
    <source>
        <dbReference type="Proteomes" id="UP000176562"/>
    </source>
</evidence>
<proteinExistence type="predicted"/>
<dbReference type="RefSeq" id="WP_068764876.1">
    <property type="nucleotide sequence ID" value="NZ_CP017781.1"/>
</dbReference>
<organism evidence="2 3">
    <name type="scientific">Rhodobacter xanthinilyticus</name>
    <dbReference type="NCBI Taxonomy" id="1850250"/>
    <lineage>
        <taxon>Bacteria</taxon>
        <taxon>Pseudomonadati</taxon>
        <taxon>Pseudomonadota</taxon>
        <taxon>Alphaproteobacteria</taxon>
        <taxon>Rhodobacterales</taxon>
        <taxon>Rhodobacter group</taxon>
        <taxon>Rhodobacter</taxon>
    </lineage>
</organism>
<name>A0A1D9MEB2_9RHOB</name>
<dbReference type="AlphaFoldDB" id="A0A1D9MEB2"/>
<protein>
    <recommendedName>
        <fullName evidence="4">Histidine kinase</fullName>
    </recommendedName>
</protein>
<sequence>MLKTLTLGALAWSLQAGAQEALAGARAADEIRLTSVQTGEPETILAEAMTAEGAEACFRTPMSLALLTETYAVYERPAPEPGPGCLDARRLRADLATGTAVAFLSEREVAPGMDRVVAIYPDGRAYAWIQLNEKAGK</sequence>
<feature type="signal peptide" evidence="1">
    <location>
        <begin position="1"/>
        <end position="18"/>
    </location>
</feature>
<evidence type="ECO:0000256" key="1">
    <source>
        <dbReference type="SAM" id="SignalP"/>
    </source>
</evidence>
<accession>A0A1D9MEB2</accession>
<dbReference type="Pfam" id="PF20044">
    <property type="entry name" value="DUF6446"/>
    <property type="match status" value="1"/>
</dbReference>
<gene>
    <name evidence="2" type="ORF">LPB142_12985</name>
</gene>
<dbReference type="InterPro" id="IPR045616">
    <property type="entry name" value="DUF6446"/>
</dbReference>
<dbReference type="EMBL" id="CP017781">
    <property type="protein sequence ID" value="AOZ70118.1"/>
    <property type="molecule type" value="Genomic_DNA"/>
</dbReference>
<keyword evidence="1" id="KW-0732">Signal</keyword>
<dbReference type="KEGG" id="rhp:LPB142_12985"/>